<dbReference type="Pfam" id="PF13463">
    <property type="entry name" value="HTH_27"/>
    <property type="match status" value="1"/>
</dbReference>
<dbReference type="InterPro" id="IPR052067">
    <property type="entry name" value="Metal_resp_HTH_trans_reg"/>
</dbReference>
<dbReference type="SMART" id="SM00347">
    <property type="entry name" value="HTH_MARR"/>
    <property type="match status" value="1"/>
</dbReference>
<evidence type="ECO:0000313" key="6">
    <source>
        <dbReference type="Proteomes" id="UP000449209"/>
    </source>
</evidence>
<dbReference type="InterPro" id="IPR036388">
    <property type="entry name" value="WH-like_DNA-bd_sf"/>
</dbReference>
<sequence length="197" mass="22847">MDMDHSRAQEINDLYTGLLNFETANHPFDMRFQQAMMMHKRFGGGPGNMGHHNHHDQRNMQDWANHIDQHFRGPLRDVMETIQAHPKINAHGISDALDILPGTLSKYLKRLISRRLVDEQTNPENRREKFYRLTDAGTWLLSLAHGIQDDDKEAKETVVNEFSPEEQDVIVRFLVAMRHRNDNAEPTSDTNDVNPNK</sequence>
<keyword evidence="3" id="KW-0804">Transcription</keyword>
<reference evidence="5 6" key="1">
    <citation type="journal article" date="2019" name="Appl. Environ. Microbiol.">
        <title>Genetic determinants of hydroxycinnamic acid metabolism in heterofermentative lactobacilli.</title>
        <authorList>
            <person name="Gaur G."/>
            <person name="Oh J.H."/>
            <person name="Filannino P."/>
            <person name="Gobbetti M."/>
            <person name="van Pijkeren J.P."/>
            <person name="Ganzle M.G."/>
        </authorList>
    </citation>
    <scope>NUCLEOTIDE SEQUENCE [LARGE SCALE GENOMIC DNA]</scope>
    <source>
        <strain evidence="5 6">C5</strain>
    </source>
</reference>
<evidence type="ECO:0000256" key="2">
    <source>
        <dbReference type="ARBA" id="ARBA00023125"/>
    </source>
</evidence>
<dbReference type="GO" id="GO:0003677">
    <property type="term" value="F:DNA binding"/>
    <property type="evidence" value="ECO:0007669"/>
    <property type="project" value="UniProtKB-KW"/>
</dbReference>
<proteinExistence type="predicted"/>
<dbReference type="PROSITE" id="PS50995">
    <property type="entry name" value="HTH_MARR_2"/>
    <property type="match status" value="1"/>
</dbReference>
<dbReference type="SUPFAM" id="SSF46785">
    <property type="entry name" value="Winged helix' DNA-binding domain"/>
    <property type="match status" value="1"/>
</dbReference>
<dbReference type="EMBL" id="WEZQ01000006">
    <property type="protein sequence ID" value="MYV16980.1"/>
    <property type="molecule type" value="Genomic_DNA"/>
</dbReference>
<evidence type="ECO:0000256" key="1">
    <source>
        <dbReference type="ARBA" id="ARBA00023015"/>
    </source>
</evidence>
<feature type="domain" description="HTH marR-type" evidence="4">
    <location>
        <begin position="28"/>
        <end position="179"/>
    </location>
</feature>
<organism evidence="5 6">
    <name type="scientific">Furfurilactobacillus milii</name>
    <dbReference type="NCBI Taxonomy" id="2888272"/>
    <lineage>
        <taxon>Bacteria</taxon>
        <taxon>Bacillati</taxon>
        <taxon>Bacillota</taxon>
        <taxon>Bacilli</taxon>
        <taxon>Lactobacillales</taxon>
        <taxon>Lactobacillaceae</taxon>
        <taxon>Furfurilactobacillus</taxon>
    </lineage>
</organism>
<evidence type="ECO:0000256" key="3">
    <source>
        <dbReference type="ARBA" id="ARBA00023163"/>
    </source>
</evidence>
<comment type="caution">
    <text evidence="5">The sequence shown here is derived from an EMBL/GenBank/DDBJ whole genome shotgun (WGS) entry which is preliminary data.</text>
</comment>
<keyword evidence="1" id="KW-0805">Transcription regulation</keyword>
<evidence type="ECO:0000259" key="4">
    <source>
        <dbReference type="PROSITE" id="PS50995"/>
    </source>
</evidence>
<dbReference type="AlphaFoldDB" id="A0A6N9I206"/>
<evidence type="ECO:0000313" key="5">
    <source>
        <dbReference type="EMBL" id="MYV16980.1"/>
    </source>
</evidence>
<dbReference type="PANTHER" id="PTHR35790">
    <property type="entry name" value="HTH-TYPE TRANSCRIPTIONAL REGULATOR PCHR"/>
    <property type="match status" value="1"/>
</dbReference>
<dbReference type="Gene3D" id="1.10.10.10">
    <property type="entry name" value="Winged helix-like DNA-binding domain superfamily/Winged helix DNA-binding domain"/>
    <property type="match status" value="1"/>
</dbReference>
<keyword evidence="2 5" id="KW-0238">DNA-binding</keyword>
<dbReference type="PANTHER" id="PTHR35790:SF4">
    <property type="entry name" value="HTH-TYPE TRANSCRIPTIONAL REGULATOR PCHR"/>
    <property type="match status" value="1"/>
</dbReference>
<dbReference type="InterPro" id="IPR036390">
    <property type="entry name" value="WH_DNA-bd_sf"/>
</dbReference>
<dbReference type="GO" id="GO:0003700">
    <property type="term" value="F:DNA-binding transcription factor activity"/>
    <property type="evidence" value="ECO:0007669"/>
    <property type="project" value="InterPro"/>
</dbReference>
<dbReference type="InterPro" id="IPR000835">
    <property type="entry name" value="HTH_MarR-typ"/>
</dbReference>
<gene>
    <name evidence="5" type="ORF">GB993_05630</name>
</gene>
<protein>
    <submittedName>
        <fullName evidence="5">Winged helix DNA-binding protein</fullName>
    </submittedName>
</protein>
<dbReference type="Proteomes" id="UP000449209">
    <property type="component" value="Unassembled WGS sequence"/>
</dbReference>
<accession>A0A6N9I206</accession>
<name>A0A6N9I206_9LACO</name>